<dbReference type="Pfam" id="PF01810">
    <property type="entry name" value="LysE"/>
    <property type="match status" value="1"/>
</dbReference>
<evidence type="ECO:0000256" key="3">
    <source>
        <dbReference type="ARBA" id="ARBA00022692"/>
    </source>
</evidence>
<feature type="transmembrane region" description="Helical" evidence="6">
    <location>
        <begin position="45"/>
        <end position="66"/>
    </location>
</feature>
<name>K1T3T9_9ZZZZ</name>
<evidence type="ECO:0000256" key="4">
    <source>
        <dbReference type="ARBA" id="ARBA00022989"/>
    </source>
</evidence>
<evidence type="ECO:0000256" key="5">
    <source>
        <dbReference type="ARBA" id="ARBA00023136"/>
    </source>
</evidence>
<protein>
    <submittedName>
        <fullName evidence="7">Amino acid exporter</fullName>
    </submittedName>
</protein>
<accession>K1T3T9</accession>
<keyword evidence="5 6" id="KW-0472">Membrane</keyword>
<feature type="non-terminal residue" evidence="7">
    <location>
        <position position="151"/>
    </location>
</feature>
<organism evidence="7">
    <name type="scientific">human gut metagenome</name>
    <dbReference type="NCBI Taxonomy" id="408170"/>
    <lineage>
        <taxon>unclassified sequences</taxon>
        <taxon>metagenomes</taxon>
        <taxon>organismal metagenomes</taxon>
    </lineage>
</organism>
<proteinExistence type="predicted"/>
<dbReference type="PANTHER" id="PTHR30086:SF20">
    <property type="entry name" value="ARGININE EXPORTER PROTEIN ARGO-RELATED"/>
    <property type="match status" value="1"/>
</dbReference>
<feature type="transmembrane region" description="Helical" evidence="6">
    <location>
        <begin position="118"/>
        <end position="143"/>
    </location>
</feature>
<keyword evidence="3 6" id="KW-0812">Transmembrane</keyword>
<sequence length="151" mass="16505">MNMGFEILELLFRGICVGVAASITVGPVAVLCIQRTLSKSRKSGIVSGIGVACADTFMAMAALFFYSMLQTQIEQYNTLLRVIGGIFVVIVGVYIFAQNPVPQIRRNRAGKTSLWQDFASIFGLTIANFIMVIPYILAFFAVFKISSGEMT</sequence>
<keyword evidence="2" id="KW-1003">Cell membrane</keyword>
<keyword evidence="4 6" id="KW-1133">Transmembrane helix</keyword>
<evidence type="ECO:0000256" key="2">
    <source>
        <dbReference type="ARBA" id="ARBA00022475"/>
    </source>
</evidence>
<reference evidence="7" key="1">
    <citation type="journal article" date="2013" name="Environ. Microbiol.">
        <title>Microbiota from the distal guts of lean and obese adolescents exhibit partial functional redundancy besides clear differences in community structure.</title>
        <authorList>
            <person name="Ferrer M."/>
            <person name="Ruiz A."/>
            <person name="Lanza F."/>
            <person name="Haange S.B."/>
            <person name="Oberbach A."/>
            <person name="Till H."/>
            <person name="Bargiela R."/>
            <person name="Campoy C."/>
            <person name="Segura M.T."/>
            <person name="Richter M."/>
            <person name="von Bergen M."/>
            <person name="Seifert J."/>
            <person name="Suarez A."/>
        </authorList>
    </citation>
    <scope>NUCLEOTIDE SEQUENCE</scope>
</reference>
<feature type="transmembrane region" description="Helical" evidence="6">
    <location>
        <begin position="12"/>
        <end position="33"/>
    </location>
</feature>
<dbReference type="PANTHER" id="PTHR30086">
    <property type="entry name" value="ARGININE EXPORTER PROTEIN ARGO"/>
    <property type="match status" value="1"/>
</dbReference>
<dbReference type="GO" id="GO:0005886">
    <property type="term" value="C:plasma membrane"/>
    <property type="evidence" value="ECO:0007669"/>
    <property type="project" value="UniProtKB-SubCell"/>
</dbReference>
<dbReference type="EMBL" id="AJWY01008058">
    <property type="protein sequence ID" value="EKC62264.1"/>
    <property type="molecule type" value="Genomic_DNA"/>
</dbReference>
<evidence type="ECO:0000256" key="1">
    <source>
        <dbReference type="ARBA" id="ARBA00004651"/>
    </source>
</evidence>
<evidence type="ECO:0000313" key="7">
    <source>
        <dbReference type="EMBL" id="EKC62264.1"/>
    </source>
</evidence>
<feature type="transmembrane region" description="Helical" evidence="6">
    <location>
        <begin position="78"/>
        <end position="97"/>
    </location>
</feature>
<evidence type="ECO:0000256" key="6">
    <source>
        <dbReference type="SAM" id="Phobius"/>
    </source>
</evidence>
<dbReference type="GO" id="GO:0015171">
    <property type="term" value="F:amino acid transmembrane transporter activity"/>
    <property type="evidence" value="ECO:0007669"/>
    <property type="project" value="TreeGrafter"/>
</dbReference>
<comment type="caution">
    <text evidence="7">The sequence shown here is derived from an EMBL/GenBank/DDBJ whole genome shotgun (WGS) entry which is preliminary data.</text>
</comment>
<gene>
    <name evidence="7" type="ORF">LEA_11930</name>
</gene>
<comment type="subcellular location">
    <subcellularLocation>
        <location evidence="1">Cell membrane</location>
        <topology evidence="1">Multi-pass membrane protein</topology>
    </subcellularLocation>
</comment>
<dbReference type="AlphaFoldDB" id="K1T3T9"/>
<dbReference type="InterPro" id="IPR001123">
    <property type="entry name" value="LeuE-type"/>
</dbReference>